<dbReference type="InterPro" id="IPR008271">
    <property type="entry name" value="Ser/Thr_kinase_AS"/>
</dbReference>
<dbReference type="STRING" id="39947.A0A0P0XR81"/>
<proteinExistence type="predicted"/>
<dbReference type="InterPro" id="IPR000719">
    <property type="entry name" value="Prot_kinase_dom"/>
</dbReference>
<feature type="compositionally biased region" description="Basic residues" evidence="6">
    <location>
        <begin position="677"/>
        <end position="704"/>
    </location>
</feature>
<dbReference type="GO" id="GO:0007165">
    <property type="term" value="P:signal transduction"/>
    <property type="evidence" value="ECO:0000318"/>
    <property type="project" value="GO_Central"/>
</dbReference>
<dbReference type="Gramene" id="Os10t0130000-00">
    <property type="protein sequence ID" value="Os10t0130000-00"/>
    <property type="gene ID" value="Os10g0130000"/>
</dbReference>
<evidence type="ECO:0000256" key="5">
    <source>
        <dbReference type="PROSITE-ProRule" id="PRU10141"/>
    </source>
</evidence>
<feature type="region of interest" description="Disordered" evidence="6">
    <location>
        <begin position="1"/>
        <end position="40"/>
    </location>
</feature>
<feature type="compositionally biased region" description="Low complexity" evidence="6">
    <location>
        <begin position="614"/>
        <end position="630"/>
    </location>
</feature>
<organism evidence="8 9">
    <name type="scientific">Oryza sativa subsp. japonica</name>
    <name type="common">Rice</name>
    <dbReference type="NCBI Taxonomy" id="39947"/>
    <lineage>
        <taxon>Eukaryota</taxon>
        <taxon>Viridiplantae</taxon>
        <taxon>Streptophyta</taxon>
        <taxon>Embryophyta</taxon>
        <taxon>Tracheophyta</taxon>
        <taxon>Spermatophyta</taxon>
        <taxon>Magnoliopsida</taxon>
        <taxon>Liliopsida</taxon>
        <taxon>Poales</taxon>
        <taxon>Poaceae</taxon>
        <taxon>BOP clade</taxon>
        <taxon>Oryzoideae</taxon>
        <taxon>Oryzeae</taxon>
        <taxon>Oryzinae</taxon>
        <taxon>Oryza</taxon>
        <taxon>Oryza sativa</taxon>
    </lineage>
</organism>
<dbReference type="EMBL" id="AP014966">
    <property type="protein sequence ID" value="BAT09752.1"/>
    <property type="molecule type" value="Genomic_DNA"/>
</dbReference>
<feature type="compositionally biased region" description="Low complexity" evidence="6">
    <location>
        <begin position="16"/>
        <end position="26"/>
    </location>
</feature>
<dbReference type="InterPro" id="IPR011009">
    <property type="entry name" value="Kinase-like_dom_sf"/>
</dbReference>
<feature type="compositionally biased region" description="Low complexity" evidence="6">
    <location>
        <begin position="481"/>
        <end position="491"/>
    </location>
</feature>
<dbReference type="PANTHER" id="PTHR48011">
    <property type="entry name" value="CCR4-NOT TRANSCRIPTIONAL COMPLEX SUBUNIT CAF120-RELATED"/>
    <property type="match status" value="1"/>
</dbReference>
<dbReference type="SMART" id="SM00220">
    <property type="entry name" value="S_TKc"/>
    <property type="match status" value="1"/>
</dbReference>
<dbReference type="PaxDb" id="39947-A0A0P0XR81"/>
<feature type="compositionally biased region" description="Low complexity" evidence="6">
    <location>
        <begin position="595"/>
        <end position="604"/>
    </location>
</feature>
<keyword evidence="9" id="KW-1185">Reference proteome</keyword>
<feature type="region of interest" description="Disordered" evidence="6">
    <location>
        <begin position="340"/>
        <end position="365"/>
    </location>
</feature>
<dbReference type="Gene3D" id="1.10.510.10">
    <property type="entry name" value="Transferase(Phosphotransferase) domain 1"/>
    <property type="match status" value="1"/>
</dbReference>
<dbReference type="InterPro" id="IPR017441">
    <property type="entry name" value="Protein_kinase_ATP_BS"/>
</dbReference>
<dbReference type="CDD" id="cd06606">
    <property type="entry name" value="STKc_MAPKKK"/>
    <property type="match status" value="1"/>
</dbReference>
<dbReference type="PROSITE" id="PS00108">
    <property type="entry name" value="PROTEIN_KINASE_ST"/>
    <property type="match status" value="1"/>
</dbReference>
<dbReference type="SUPFAM" id="SSF56112">
    <property type="entry name" value="Protein kinase-like (PK-like)"/>
    <property type="match status" value="1"/>
</dbReference>
<evidence type="ECO:0000256" key="1">
    <source>
        <dbReference type="ARBA" id="ARBA00022679"/>
    </source>
</evidence>
<sequence>MPASRNKYPPRHEQQHPQQIHNPNPETSRTQPNSPPINSPMAAAIIGVGGGGWTRLRSIGHGASGATVSLAADDASGELFVVKSAGDAVAATARQQLRREWSVMSGLSSPHVLRCLGFVQAAAGAGGEHQLLLEYAPGGSLADVVARNGDRLDESAFRAYAADVLRGLDYLHEKLVVHGDVKGSNVLVGADGRAKLADFGCARVVMPGGSKQPVLGGTPAFMAPEVARGEEQGPAADVWALGCTVIEMATGRAPWSDMDDVLAALRMIGYTDAVPDLPPWLSPEAKDFLRRCMQRRAGDRPTAAQLLQHPFVSKSCGLKKEVVKATWVSPTSALDAAAALWESETSSSTDDEEADDMSNSPTGRIIAMASSGGQTLPDWDSDDHGWIEVLGTLSPPIPQWPRRSSAAADGRASAALAGALPAPWCRWQRTTSPGSSSSSSRPARAPRGSSSGESGASCPGCPRRTCSSALALSRPPAAAAAASTSCSWSTRPADRSPTWWRETGVASTRAPSGRTRPTCLEGSTTSTGSSSCTATSRGVMCSSAPMAAPSSPTSGARGWQCPVVRSSRCSAARRRSWRPRWRVARSKGWPPTSGRWAAPSSRWPPAAPRGATWTTSSPRSTRSGTRTPCRTCHGGCHRRRRTSCADACNGAPATVPRRRSCYSTRSSPSHAVSTTRKPSRRHGCRRRARSTRHYGSPSRRRPTARKSTTCRRTALPAGSEQWHAPARHCRTGTPTTMAAAGSKSSAASPLM</sequence>
<keyword evidence="1" id="KW-0808">Transferase</keyword>
<feature type="compositionally biased region" description="Polar residues" evidence="6">
    <location>
        <begin position="661"/>
        <end position="676"/>
    </location>
</feature>
<feature type="compositionally biased region" description="Low complexity" evidence="6">
    <location>
        <begin position="432"/>
        <end position="452"/>
    </location>
</feature>
<evidence type="ECO:0000256" key="3">
    <source>
        <dbReference type="ARBA" id="ARBA00022777"/>
    </source>
</evidence>
<dbReference type="Pfam" id="PF00069">
    <property type="entry name" value="Pkinase"/>
    <property type="match status" value="1"/>
</dbReference>
<dbReference type="Proteomes" id="UP000059680">
    <property type="component" value="Chromosome 10"/>
</dbReference>
<feature type="region of interest" description="Disordered" evidence="6">
    <location>
        <begin position="652"/>
        <end position="751"/>
    </location>
</feature>
<dbReference type="PANTHER" id="PTHR48011:SF10">
    <property type="entry name" value="OS10G0130000 PROTEIN"/>
    <property type="match status" value="1"/>
</dbReference>
<feature type="compositionally biased region" description="Low complexity" evidence="6">
    <location>
        <begin position="518"/>
        <end position="535"/>
    </location>
</feature>
<evidence type="ECO:0000256" key="4">
    <source>
        <dbReference type="ARBA" id="ARBA00022840"/>
    </source>
</evidence>
<gene>
    <name evidence="8" type="ordered locus">Os10g0130000</name>
    <name evidence="8" type="ORF">OSNPB_100130000</name>
</gene>
<dbReference type="eggNOG" id="KOG0198">
    <property type="taxonomic scope" value="Eukaryota"/>
</dbReference>
<feature type="region of interest" description="Disordered" evidence="6">
    <location>
        <begin position="585"/>
        <end position="630"/>
    </location>
</feature>
<reference evidence="8 9" key="2">
    <citation type="journal article" date="2013" name="Plant Cell Physiol.">
        <title>Rice Annotation Project Database (RAP-DB): an integrative and interactive database for rice genomics.</title>
        <authorList>
            <person name="Sakai H."/>
            <person name="Lee S.S."/>
            <person name="Tanaka T."/>
            <person name="Numa H."/>
            <person name="Kim J."/>
            <person name="Kawahara Y."/>
            <person name="Wakimoto H."/>
            <person name="Yang C.C."/>
            <person name="Iwamoto M."/>
            <person name="Abe T."/>
            <person name="Yamada Y."/>
            <person name="Muto A."/>
            <person name="Inokuchi H."/>
            <person name="Ikemura T."/>
            <person name="Matsumoto T."/>
            <person name="Sasaki T."/>
            <person name="Itoh T."/>
        </authorList>
    </citation>
    <scope>NUCLEOTIDE SEQUENCE [LARGE SCALE GENOMIC DNA]</scope>
    <source>
        <strain evidence="9">cv. Nipponbare</strain>
    </source>
</reference>
<accession>A0A0P0XR81</accession>
<reference evidence="8 9" key="3">
    <citation type="journal article" date="2013" name="Rice">
        <title>Improvement of the Oryza sativa Nipponbare reference genome using next generation sequence and optical map data.</title>
        <authorList>
            <person name="Kawahara Y."/>
            <person name="de la Bastide M."/>
            <person name="Hamilton J.P."/>
            <person name="Kanamori H."/>
            <person name="McCombie W.R."/>
            <person name="Ouyang S."/>
            <person name="Schwartz D.C."/>
            <person name="Tanaka T."/>
            <person name="Wu J."/>
            <person name="Zhou S."/>
            <person name="Childs K.L."/>
            <person name="Davidson R.M."/>
            <person name="Lin H."/>
            <person name="Quesada-Ocampo L."/>
            <person name="Vaillancourt B."/>
            <person name="Sakai H."/>
            <person name="Lee S.S."/>
            <person name="Kim J."/>
            <person name="Numa H."/>
            <person name="Itoh T."/>
            <person name="Buell C.R."/>
            <person name="Matsumoto T."/>
        </authorList>
    </citation>
    <scope>NUCLEOTIDE SEQUENCE [LARGE SCALE GENOMIC DNA]</scope>
    <source>
        <strain evidence="9">cv. Nipponbare</strain>
    </source>
</reference>
<keyword evidence="3" id="KW-0418">Kinase</keyword>
<keyword evidence="2 5" id="KW-0547">Nucleotide-binding</keyword>
<dbReference type="InParanoid" id="A0A0P0XR81"/>
<evidence type="ECO:0000259" key="7">
    <source>
        <dbReference type="PROSITE" id="PS50011"/>
    </source>
</evidence>
<name>A0A0P0XR81_ORYSJ</name>
<dbReference type="PROSITE" id="PS00107">
    <property type="entry name" value="PROTEIN_KINASE_ATP"/>
    <property type="match status" value="1"/>
</dbReference>
<protein>
    <submittedName>
        <fullName evidence="8">Os10g0130000 protein</fullName>
    </submittedName>
</protein>
<dbReference type="GO" id="GO:0004672">
    <property type="term" value="F:protein kinase activity"/>
    <property type="evidence" value="ECO:0000318"/>
    <property type="project" value="GO_Central"/>
</dbReference>
<evidence type="ECO:0000313" key="9">
    <source>
        <dbReference type="Proteomes" id="UP000059680"/>
    </source>
</evidence>
<dbReference type="FunFam" id="1.10.510.10:FF:000466">
    <property type="entry name" value="MAP kinase kinase kinase18"/>
    <property type="match status" value="1"/>
</dbReference>
<feature type="binding site" evidence="5">
    <location>
        <position position="83"/>
    </location>
    <ligand>
        <name>ATP</name>
        <dbReference type="ChEBI" id="CHEBI:30616"/>
    </ligand>
</feature>
<evidence type="ECO:0000313" key="8">
    <source>
        <dbReference type="EMBL" id="BAT09752.1"/>
    </source>
</evidence>
<feature type="region of interest" description="Disordered" evidence="6">
    <location>
        <begin position="425"/>
        <end position="461"/>
    </location>
</feature>
<feature type="region of interest" description="Disordered" evidence="6">
    <location>
        <begin position="481"/>
        <end position="535"/>
    </location>
</feature>
<feature type="compositionally biased region" description="Low complexity" evidence="6">
    <location>
        <begin position="738"/>
        <end position="751"/>
    </location>
</feature>
<dbReference type="InterPro" id="IPR052751">
    <property type="entry name" value="Plant_MAPKKK"/>
</dbReference>
<dbReference type="AlphaFoldDB" id="A0A0P0XR81"/>
<evidence type="ECO:0000256" key="6">
    <source>
        <dbReference type="SAM" id="MobiDB-lite"/>
    </source>
</evidence>
<dbReference type="SMR" id="A0A0P0XR81"/>
<keyword evidence="4 5" id="KW-0067">ATP-binding</keyword>
<evidence type="ECO:0000256" key="2">
    <source>
        <dbReference type="ARBA" id="ARBA00022741"/>
    </source>
</evidence>
<dbReference type="FunCoup" id="A0A0P0XR81">
    <property type="interactions" value="27"/>
</dbReference>
<dbReference type="GO" id="GO:0005524">
    <property type="term" value="F:ATP binding"/>
    <property type="evidence" value="ECO:0007669"/>
    <property type="project" value="UniProtKB-UniRule"/>
</dbReference>
<feature type="domain" description="Protein kinase" evidence="7">
    <location>
        <begin position="53"/>
        <end position="312"/>
    </location>
</feature>
<reference evidence="9" key="1">
    <citation type="journal article" date="2005" name="Nature">
        <title>The map-based sequence of the rice genome.</title>
        <authorList>
            <consortium name="International rice genome sequencing project (IRGSP)"/>
            <person name="Matsumoto T."/>
            <person name="Wu J."/>
            <person name="Kanamori H."/>
            <person name="Katayose Y."/>
            <person name="Fujisawa M."/>
            <person name="Namiki N."/>
            <person name="Mizuno H."/>
            <person name="Yamamoto K."/>
            <person name="Antonio B.A."/>
            <person name="Baba T."/>
            <person name="Sakata K."/>
            <person name="Nagamura Y."/>
            <person name="Aoki H."/>
            <person name="Arikawa K."/>
            <person name="Arita K."/>
            <person name="Bito T."/>
            <person name="Chiden Y."/>
            <person name="Fujitsuka N."/>
            <person name="Fukunaka R."/>
            <person name="Hamada M."/>
            <person name="Harada C."/>
            <person name="Hayashi A."/>
            <person name="Hijishita S."/>
            <person name="Honda M."/>
            <person name="Hosokawa S."/>
            <person name="Ichikawa Y."/>
            <person name="Idonuma A."/>
            <person name="Iijima M."/>
            <person name="Ikeda M."/>
            <person name="Ikeno M."/>
            <person name="Ito K."/>
            <person name="Ito S."/>
            <person name="Ito T."/>
            <person name="Ito Y."/>
            <person name="Ito Y."/>
            <person name="Iwabuchi A."/>
            <person name="Kamiya K."/>
            <person name="Karasawa W."/>
            <person name="Kurita K."/>
            <person name="Katagiri S."/>
            <person name="Kikuta A."/>
            <person name="Kobayashi H."/>
            <person name="Kobayashi N."/>
            <person name="Machita K."/>
            <person name="Maehara T."/>
            <person name="Masukawa M."/>
            <person name="Mizubayashi T."/>
            <person name="Mukai Y."/>
            <person name="Nagasaki H."/>
            <person name="Nagata Y."/>
            <person name="Naito S."/>
            <person name="Nakashima M."/>
            <person name="Nakama Y."/>
            <person name="Nakamichi Y."/>
            <person name="Nakamura M."/>
            <person name="Meguro A."/>
            <person name="Negishi M."/>
            <person name="Ohta I."/>
            <person name="Ohta T."/>
            <person name="Okamoto M."/>
            <person name="Ono N."/>
            <person name="Saji S."/>
            <person name="Sakaguchi M."/>
            <person name="Sakai K."/>
            <person name="Shibata M."/>
            <person name="Shimokawa T."/>
            <person name="Song J."/>
            <person name="Takazaki Y."/>
            <person name="Terasawa K."/>
            <person name="Tsugane M."/>
            <person name="Tsuji K."/>
            <person name="Ueda S."/>
            <person name="Waki K."/>
            <person name="Yamagata H."/>
            <person name="Yamamoto M."/>
            <person name="Yamamoto S."/>
            <person name="Yamane H."/>
            <person name="Yoshiki S."/>
            <person name="Yoshihara R."/>
            <person name="Yukawa K."/>
            <person name="Zhong H."/>
            <person name="Yano M."/>
            <person name="Yuan Q."/>
            <person name="Ouyang S."/>
            <person name="Liu J."/>
            <person name="Jones K.M."/>
            <person name="Gansberger K."/>
            <person name="Moffat K."/>
            <person name="Hill J."/>
            <person name="Bera J."/>
            <person name="Fadrosh D."/>
            <person name="Jin S."/>
            <person name="Johri S."/>
            <person name="Kim M."/>
            <person name="Overton L."/>
            <person name="Reardon M."/>
            <person name="Tsitrin T."/>
            <person name="Vuong H."/>
            <person name="Weaver B."/>
            <person name="Ciecko A."/>
            <person name="Tallon L."/>
            <person name="Jackson J."/>
            <person name="Pai G."/>
            <person name="Aken S.V."/>
            <person name="Utterback T."/>
            <person name="Reidmuller S."/>
            <person name="Feldblyum T."/>
            <person name="Hsiao J."/>
            <person name="Zismann V."/>
            <person name="Iobst S."/>
            <person name="de Vazeille A.R."/>
            <person name="Buell C.R."/>
            <person name="Ying K."/>
            <person name="Li Y."/>
            <person name="Lu T."/>
            <person name="Huang Y."/>
            <person name="Zhao Q."/>
            <person name="Feng Q."/>
            <person name="Zhang L."/>
            <person name="Zhu J."/>
            <person name="Weng Q."/>
            <person name="Mu J."/>
            <person name="Lu Y."/>
            <person name="Fan D."/>
            <person name="Liu Y."/>
            <person name="Guan J."/>
            <person name="Zhang Y."/>
            <person name="Yu S."/>
            <person name="Liu X."/>
            <person name="Zhang Y."/>
            <person name="Hong G."/>
            <person name="Han B."/>
            <person name="Choisne N."/>
            <person name="Demange N."/>
            <person name="Orjeda G."/>
            <person name="Samain S."/>
            <person name="Cattolico L."/>
            <person name="Pelletier E."/>
            <person name="Couloux A."/>
            <person name="Segurens B."/>
            <person name="Wincker P."/>
            <person name="D'Hont A."/>
            <person name="Scarpelli C."/>
            <person name="Weissenbach J."/>
            <person name="Salanoubat M."/>
            <person name="Quetier F."/>
            <person name="Yu Y."/>
            <person name="Kim H.R."/>
            <person name="Rambo T."/>
            <person name="Currie J."/>
            <person name="Collura K."/>
            <person name="Luo M."/>
            <person name="Yang T."/>
            <person name="Ammiraju J.S.S."/>
            <person name="Engler F."/>
            <person name="Soderlund C."/>
            <person name="Wing R.A."/>
            <person name="Palmer L.E."/>
            <person name="de la Bastide M."/>
            <person name="Spiegel L."/>
            <person name="Nascimento L."/>
            <person name="Zutavern T."/>
            <person name="O'Shaughnessy A."/>
            <person name="Dike S."/>
            <person name="Dedhia N."/>
            <person name="Preston R."/>
            <person name="Balija V."/>
            <person name="McCombie W.R."/>
            <person name="Chow T."/>
            <person name="Chen H."/>
            <person name="Chung M."/>
            <person name="Chen C."/>
            <person name="Shaw J."/>
            <person name="Wu H."/>
            <person name="Hsiao K."/>
            <person name="Chao Y."/>
            <person name="Chu M."/>
            <person name="Cheng C."/>
            <person name="Hour A."/>
            <person name="Lee P."/>
            <person name="Lin S."/>
            <person name="Lin Y."/>
            <person name="Liou J."/>
            <person name="Liu S."/>
            <person name="Hsing Y."/>
            <person name="Raghuvanshi S."/>
            <person name="Mohanty A."/>
            <person name="Bharti A.K."/>
            <person name="Gaur A."/>
            <person name="Gupta V."/>
            <person name="Kumar D."/>
            <person name="Ravi V."/>
            <person name="Vij S."/>
            <person name="Kapur A."/>
            <person name="Khurana P."/>
            <person name="Khurana P."/>
            <person name="Khurana J.P."/>
            <person name="Tyagi A.K."/>
            <person name="Gaikwad K."/>
            <person name="Singh A."/>
            <person name="Dalal V."/>
            <person name="Srivastava S."/>
            <person name="Dixit A."/>
            <person name="Pal A.K."/>
            <person name="Ghazi I.A."/>
            <person name="Yadav M."/>
            <person name="Pandit A."/>
            <person name="Bhargava A."/>
            <person name="Sureshbabu K."/>
            <person name="Batra K."/>
            <person name="Sharma T.R."/>
            <person name="Mohapatra T."/>
            <person name="Singh N.K."/>
            <person name="Messing J."/>
            <person name="Nelson A.B."/>
            <person name="Fuks G."/>
            <person name="Kavchok S."/>
            <person name="Keizer G."/>
            <person name="Linton E."/>
            <person name="Llaca V."/>
            <person name="Song R."/>
            <person name="Tanyolac B."/>
            <person name="Young S."/>
            <person name="Ho-Il K."/>
            <person name="Hahn J.H."/>
            <person name="Sangsakoo G."/>
            <person name="Vanavichit A."/>
            <person name="de Mattos Luiz.A.T."/>
            <person name="Zimmer P.D."/>
            <person name="Malone G."/>
            <person name="Dellagostin O."/>
            <person name="de Oliveira A.C."/>
            <person name="Bevan M."/>
            <person name="Bancroft I."/>
            <person name="Minx P."/>
            <person name="Cordum H."/>
            <person name="Wilson R."/>
            <person name="Cheng Z."/>
            <person name="Jin W."/>
            <person name="Jiang J."/>
            <person name="Leong S.A."/>
            <person name="Iwama H."/>
            <person name="Gojobori T."/>
            <person name="Itoh T."/>
            <person name="Niimura Y."/>
            <person name="Fujii Y."/>
            <person name="Habara T."/>
            <person name="Sakai H."/>
            <person name="Sato Y."/>
            <person name="Wilson G."/>
            <person name="Kumar K."/>
            <person name="McCouch S."/>
            <person name="Juretic N."/>
            <person name="Hoen D."/>
            <person name="Wright S."/>
            <person name="Bruskiewich R."/>
            <person name="Bureau T."/>
            <person name="Miyao A."/>
            <person name="Hirochika H."/>
            <person name="Nishikawa T."/>
            <person name="Kadowaki K."/>
            <person name="Sugiura M."/>
            <person name="Burr B."/>
            <person name="Sasaki T."/>
        </authorList>
    </citation>
    <scope>NUCLEOTIDE SEQUENCE [LARGE SCALE GENOMIC DNA]</scope>
    <source>
        <strain evidence="9">cv. Nipponbare</strain>
    </source>
</reference>
<dbReference type="OMA" id="FMLSCTH"/>
<dbReference type="PROSITE" id="PS50011">
    <property type="entry name" value="PROTEIN_KINASE_DOM"/>
    <property type="match status" value="1"/>
</dbReference>